<gene>
    <name evidence="1" type="ORF">9F6_13</name>
</gene>
<reference evidence="1" key="1">
    <citation type="submission" date="2017-06" db="EMBL/GenBank/DDBJ databases">
        <title>Novel phages from South African skin metaviromes.</title>
        <authorList>
            <person name="van Zyl L.J."/>
            <person name="Abrahams Y."/>
            <person name="Stander E.A."/>
            <person name="Kirby B.M."/>
            <person name="Clavaud C."/>
            <person name="Farcet C."/>
            <person name="Breton L."/>
            <person name="Trindade M.I."/>
        </authorList>
    </citation>
    <scope>NUCLEOTIDE SEQUENCE</scope>
</reference>
<organism evidence="1">
    <name type="scientific">uncultured Caudovirales phage</name>
    <dbReference type="NCBI Taxonomy" id="2100421"/>
    <lineage>
        <taxon>Viruses</taxon>
        <taxon>Duplodnaviria</taxon>
        <taxon>Heunggongvirae</taxon>
        <taxon>Uroviricota</taxon>
        <taxon>Caudoviricetes</taxon>
        <taxon>Peduoviridae</taxon>
        <taxon>Maltschvirus</taxon>
        <taxon>Maltschvirus maltsch</taxon>
    </lineage>
</organism>
<protein>
    <recommendedName>
        <fullName evidence="2">RecT Recombinational DNA repair protein (RecE pathway)</fullName>
    </recommendedName>
</protein>
<evidence type="ECO:0000313" key="1">
    <source>
        <dbReference type="EMBL" id="ASN69832.1"/>
    </source>
</evidence>
<proteinExistence type="predicted"/>
<dbReference type="Pfam" id="PF03837">
    <property type="entry name" value="RecT"/>
    <property type="match status" value="1"/>
</dbReference>
<dbReference type="GO" id="GO:0003677">
    <property type="term" value="F:DNA binding"/>
    <property type="evidence" value="ECO:0007669"/>
    <property type="project" value="InterPro"/>
</dbReference>
<dbReference type="GO" id="GO:0006259">
    <property type="term" value="P:DNA metabolic process"/>
    <property type="evidence" value="ECO:0007669"/>
    <property type="project" value="InterPro"/>
</dbReference>
<dbReference type="InterPro" id="IPR018330">
    <property type="entry name" value="RecT_fam"/>
</dbReference>
<sequence length="307" mass="35483">MTENNKLQTIEQQLVQEKNVSDNVLNKVRVLESQGNLELPNDYSPSNAMKQAWLQISQDNKLMSCNDTSKANALLDMVTQGLNPAKNQCYFIPYGNKMQLQRSYHGNVMMLKRDAGAQDVVAQVIYKGDTFKQEMGETGRIKAIKHEQEFFNIDKENIIGAYCTIVFNDGRDNYIEVMTIEQIKQAWMQSSMIKDEKALQNSKTHNNFKEEMAKKTVINRAAKRYINTSTDSNLFKYAQESEQRQRKDVLDAEVEEQANKEELDFEQPQQYEDAQFKEVEESEPADVSNFEEVLQEAPKQESEKEPF</sequence>
<dbReference type="EMBL" id="MF417897">
    <property type="protein sequence ID" value="ASN69832.1"/>
    <property type="molecule type" value="Genomic_DNA"/>
</dbReference>
<accession>A0A2H4J3T6</accession>
<evidence type="ECO:0008006" key="2">
    <source>
        <dbReference type="Google" id="ProtNLM"/>
    </source>
</evidence>
<name>A0A2H4J3T6_9CAUD</name>
<dbReference type="NCBIfam" id="TIGR00616">
    <property type="entry name" value="rect"/>
    <property type="match status" value="1"/>
</dbReference>
<dbReference type="InterPro" id="IPR004590">
    <property type="entry name" value="ssDNA_annealing_RecT"/>
</dbReference>